<dbReference type="STRING" id="530584.SAMN05421630_10171"/>
<evidence type="ECO:0000313" key="2">
    <source>
        <dbReference type="Proteomes" id="UP000199494"/>
    </source>
</evidence>
<accession>A0A222VMB2</accession>
<dbReference type="EMBL" id="FMZE01000001">
    <property type="protein sequence ID" value="SDC01581.1"/>
    <property type="molecule type" value="Genomic_DNA"/>
</dbReference>
<sequence>MSNDTPPARRAPYLVILLAVVIAGGAVGALLLFGTGSTPPEDRAESPPASASATSVMAKTVVYCRMDEQYTDARSYVVTVALDFTPVWLDEPYSCEAIRNSAPLTGAEIHALAASGDPGGDPGPLYAMCASINPENVRDTTAGQLPVLKGALALCPGHPLAKAMADAVDRGAKDSELEAEGRLFGDGTHLVGEDIQSGGYAARGDIDRCHWERKDSAGNTVATSAAGDATRAEVTIAPGDHSFTSKGCGIWRPSE</sequence>
<reference evidence="1 2" key="1">
    <citation type="submission" date="2016-10" db="EMBL/GenBank/DDBJ databases">
        <authorList>
            <person name="de Groot N.N."/>
        </authorList>
    </citation>
    <scope>NUCLEOTIDE SEQUENCE [LARGE SCALE GENOMIC DNA]</scope>
    <source>
        <strain evidence="1 2">CGMCC 4.5506</strain>
    </source>
</reference>
<dbReference type="Proteomes" id="UP000199494">
    <property type="component" value="Unassembled WGS sequence"/>
</dbReference>
<dbReference type="AlphaFoldDB" id="A0A222VMB2"/>
<protein>
    <submittedName>
        <fullName evidence="1">Uncharacterized protein</fullName>
    </submittedName>
</protein>
<gene>
    <name evidence="1" type="ORF">SAMN05421630_10171</name>
</gene>
<proteinExistence type="predicted"/>
<dbReference type="OrthoDB" id="166978at2"/>
<name>A0A222VMB2_9PSEU</name>
<organism evidence="1 2">
    <name type="scientific">Prauserella marina</name>
    <dbReference type="NCBI Taxonomy" id="530584"/>
    <lineage>
        <taxon>Bacteria</taxon>
        <taxon>Bacillati</taxon>
        <taxon>Actinomycetota</taxon>
        <taxon>Actinomycetes</taxon>
        <taxon>Pseudonocardiales</taxon>
        <taxon>Pseudonocardiaceae</taxon>
        <taxon>Prauserella</taxon>
    </lineage>
</organism>
<dbReference type="KEGG" id="pmad:BAY61_08565"/>
<keyword evidence="2" id="KW-1185">Reference proteome</keyword>
<dbReference type="RefSeq" id="WP_091794782.1">
    <property type="nucleotide sequence ID" value="NZ_CP016353.1"/>
</dbReference>
<evidence type="ECO:0000313" key="1">
    <source>
        <dbReference type="EMBL" id="SDC01581.1"/>
    </source>
</evidence>